<comment type="similarity">
    <text evidence="4">Belongs to the class I-like SAM-binding methyltransferase superfamily.</text>
</comment>
<keyword evidence="6" id="KW-1185">Reference proteome</keyword>
<evidence type="ECO:0000313" key="5">
    <source>
        <dbReference type="EMBL" id="KZT70706.1"/>
    </source>
</evidence>
<dbReference type="Proteomes" id="UP000076727">
    <property type="component" value="Unassembled WGS sequence"/>
</dbReference>
<dbReference type="PANTHER" id="PTHR35897">
    <property type="entry name" value="METHYLTRANSFERASE AUSD"/>
    <property type="match status" value="1"/>
</dbReference>
<dbReference type="InterPro" id="IPR029063">
    <property type="entry name" value="SAM-dependent_MTases_sf"/>
</dbReference>
<dbReference type="AlphaFoldDB" id="A0A165RG49"/>
<evidence type="ECO:0000256" key="1">
    <source>
        <dbReference type="ARBA" id="ARBA00005179"/>
    </source>
</evidence>
<organism evidence="5 6">
    <name type="scientific">Daedalea quercina L-15889</name>
    <dbReference type="NCBI Taxonomy" id="1314783"/>
    <lineage>
        <taxon>Eukaryota</taxon>
        <taxon>Fungi</taxon>
        <taxon>Dikarya</taxon>
        <taxon>Basidiomycota</taxon>
        <taxon>Agaricomycotina</taxon>
        <taxon>Agaricomycetes</taxon>
        <taxon>Polyporales</taxon>
        <taxon>Fomitopsis</taxon>
    </lineage>
</organism>
<keyword evidence="3" id="KW-0949">S-adenosyl-L-methionine</keyword>
<dbReference type="EMBL" id="KV429049">
    <property type="protein sequence ID" value="KZT70706.1"/>
    <property type="molecule type" value="Genomic_DNA"/>
</dbReference>
<comment type="pathway">
    <text evidence="1">Secondary metabolite biosynthesis.</text>
</comment>
<dbReference type="Gene3D" id="3.40.50.150">
    <property type="entry name" value="Vaccinia Virus protein VP39"/>
    <property type="match status" value="1"/>
</dbReference>
<evidence type="ECO:0000256" key="3">
    <source>
        <dbReference type="ARBA" id="ARBA00022691"/>
    </source>
</evidence>
<dbReference type="InterPro" id="IPR051654">
    <property type="entry name" value="Meroterpenoid_MTases"/>
</dbReference>
<protein>
    <recommendedName>
        <fullName evidence="7">Methyltransferase domain-containing protein</fullName>
    </recommendedName>
</protein>
<keyword evidence="2" id="KW-0808">Transferase</keyword>
<reference evidence="5 6" key="1">
    <citation type="journal article" date="2016" name="Mol. Biol. Evol.">
        <title>Comparative Genomics of Early-Diverging Mushroom-Forming Fungi Provides Insights into the Origins of Lignocellulose Decay Capabilities.</title>
        <authorList>
            <person name="Nagy L.G."/>
            <person name="Riley R."/>
            <person name="Tritt A."/>
            <person name="Adam C."/>
            <person name="Daum C."/>
            <person name="Floudas D."/>
            <person name="Sun H."/>
            <person name="Yadav J.S."/>
            <person name="Pangilinan J."/>
            <person name="Larsson K.H."/>
            <person name="Matsuura K."/>
            <person name="Barry K."/>
            <person name="Labutti K."/>
            <person name="Kuo R."/>
            <person name="Ohm R.A."/>
            <person name="Bhattacharya S.S."/>
            <person name="Shirouzu T."/>
            <person name="Yoshinaga Y."/>
            <person name="Martin F.M."/>
            <person name="Grigoriev I.V."/>
            <person name="Hibbett D.S."/>
        </authorList>
    </citation>
    <scope>NUCLEOTIDE SEQUENCE [LARGE SCALE GENOMIC DNA]</scope>
    <source>
        <strain evidence="5 6">L-15889</strain>
    </source>
</reference>
<sequence>MSDPSLPQNASSASATRLEAATARVLAPPLDPSMYKLDEDEAAFFKQQAGINSDEELKQHILRVQAEAYEVYPYPCIRRFGFKELKMSRLPMYDELLKLGKERDAILLDVGCCVGNDVRKVIADGYPLKNVIASDIEPAFWQLGHSLFKDTPESFPVPFVGGDALDPAFLQPTPPIYVPLTAPLPALSEITTLTALQGRISAIHASSLFHLFDEEKQLTLAHSLAGLLAPHPGAMIFGSHVGAPEKGSQVVFAPAPGSGGKEITMFCHSLQSWRELWVSIFGADKVKVNVELKEIIPASNPDPQRRWFFLEWSVRRV</sequence>
<gene>
    <name evidence="5" type="ORF">DAEQUDRAFT_764289</name>
</gene>
<name>A0A165RG49_9APHY</name>
<accession>A0A165RG49</accession>
<dbReference type="OrthoDB" id="2094832at2759"/>
<evidence type="ECO:0000256" key="4">
    <source>
        <dbReference type="ARBA" id="ARBA00038314"/>
    </source>
</evidence>
<evidence type="ECO:0000313" key="6">
    <source>
        <dbReference type="Proteomes" id="UP000076727"/>
    </source>
</evidence>
<proteinExistence type="inferred from homology"/>
<evidence type="ECO:0008006" key="7">
    <source>
        <dbReference type="Google" id="ProtNLM"/>
    </source>
</evidence>
<dbReference type="GO" id="GO:0016740">
    <property type="term" value="F:transferase activity"/>
    <property type="evidence" value="ECO:0007669"/>
    <property type="project" value="UniProtKB-KW"/>
</dbReference>
<dbReference type="PANTHER" id="PTHR35897:SF1">
    <property type="entry name" value="METHYLTRANSFERASE AUSD"/>
    <property type="match status" value="1"/>
</dbReference>
<evidence type="ECO:0000256" key="2">
    <source>
        <dbReference type="ARBA" id="ARBA00022679"/>
    </source>
</evidence>
<dbReference type="STRING" id="1314783.A0A165RG49"/>
<dbReference type="SUPFAM" id="SSF53335">
    <property type="entry name" value="S-adenosyl-L-methionine-dependent methyltransferases"/>
    <property type="match status" value="1"/>
</dbReference>